<dbReference type="AlphaFoldDB" id="A0A7C4EM88"/>
<evidence type="ECO:0000256" key="3">
    <source>
        <dbReference type="ARBA" id="ARBA00022692"/>
    </source>
</evidence>
<dbReference type="InterPro" id="IPR003339">
    <property type="entry name" value="ABC/ECF_trnsptr_transmembrane"/>
</dbReference>
<keyword evidence="2" id="KW-1003">Cell membrane</keyword>
<dbReference type="InterPro" id="IPR051611">
    <property type="entry name" value="ECF_transporter_component"/>
</dbReference>
<comment type="caution">
    <text evidence="8">The sequence shown here is derived from an EMBL/GenBank/DDBJ whole genome shotgun (WGS) entry which is preliminary data.</text>
</comment>
<feature type="compositionally biased region" description="Basic and acidic residues" evidence="6">
    <location>
        <begin position="39"/>
        <end position="53"/>
    </location>
</feature>
<feature type="transmembrane region" description="Helical" evidence="7">
    <location>
        <begin position="111"/>
        <end position="131"/>
    </location>
</feature>
<dbReference type="NCBIfam" id="TIGR02454">
    <property type="entry name" value="ECF_T_CbiQ"/>
    <property type="match status" value="1"/>
</dbReference>
<feature type="transmembrane region" description="Helical" evidence="7">
    <location>
        <begin position="151"/>
        <end position="172"/>
    </location>
</feature>
<dbReference type="InterPro" id="IPR012809">
    <property type="entry name" value="ECF_CbiQ"/>
</dbReference>
<feature type="region of interest" description="Disordered" evidence="6">
    <location>
        <begin position="1"/>
        <end position="21"/>
    </location>
</feature>
<comment type="subcellular location">
    <subcellularLocation>
        <location evidence="1">Cell membrane</location>
        <topology evidence="1">Multi-pass membrane protein</topology>
    </subcellularLocation>
</comment>
<evidence type="ECO:0000256" key="1">
    <source>
        <dbReference type="ARBA" id="ARBA00004651"/>
    </source>
</evidence>
<accession>A0A7C4EM88</accession>
<organism evidence="8">
    <name type="scientific">Fundidesulfovibrio putealis</name>
    <dbReference type="NCBI Taxonomy" id="270496"/>
    <lineage>
        <taxon>Bacteria</taxon>
        <taxon>Pseudomonadati</taxon>
        <taxon>Thermodesulfobacteriota</taxon>
        <taxon>Desulfovibrionia</taxon>
        <taxon>Desulfovibrionales</taxon>
        <taxon>Desulfovibrionaceae</taxon>
        <taxon>Fundidesulfovibrio</taxon>
    </lineage>
</organism>
<dbReference type="PANTHER" id="PTHR34857:SF2">
    <property type="entry name" value="SLL0384 PROTEIN"/>
    <property type="match status" value="1"/>
</dbReference>
<dbReference type="CDD" id="cd16914">
    <property type="entry name" value="EcfT"/>
    <property type="match status" value="1"/>
</dbReference>
<gene>
    <name evidence="8" type="primary">cbiQ</name>
    <name evidence="8" type="ORF">ENR59_06535</name>
</gene>
<keyword evidence="3 7" id="KW-0812">Transmembrane</keyword>
<keyword evidence="4 7" id="KW-1133">Transmembrane helix</keyword>
<keyword evidence="5 7" id="KW-0472">Membrane</keyword>
<sequence length="298" mass="31795">MRGACHPGQPGPGLRRTGGQRRRAERVRGAVLLGASGPDGHRGRPDPLHPLRRETSASGAGVTLLDGRSRLACALALSVAVAVCHTWPAALAGLGLGAASLALCRVEPARLLARLALVNLFFLGIVATVPLAVPGPPAFRLGPLAYTWPGLWLALLMTAKGNAIMLLFWGLVRPLTPTELGAALSGLGAPDKLCLLLSLTWRYLGLMRQEWDRMFTAARLRGFRPGTSRRAWGVYATLLAMLFVRAMDRSTAIHQAMVCRGFDGRFRALGGAGWRGRDTALCLAGLVATLLVIVVEKY</sequence>
<proteinExistence type="predicted"/>
<evidence type="ECO:0000256" key="5">
    <source>
        <dbReference type="ARBA" id="ARBA00023136"/>
    </source>
</evidence>
<feature type="region of interest" description="Disordered" evidence="6">
    <location>
        <begin position="33"/>
        <end position="53"/>
    </location>
</feature>
<evidence type="ECO:0000256" key="2">
    <source>
        <dbReference type="ARBA" id="ARBA00022475"/>
    </source>
</evidence>
<dbReference type="GO" id="GO:0043190">
    <property type="term" value="C:ATP-binding cassette (ABC) transporter complex"/>
    <property type="evidence" value="ECO:0007669"/>
    <property type="project" value="InterPro"/>
</dbReference>
<evidence type="ECO:0000256" key="7">
    <source>
        <dbReference type="SAM" id="Phobius"/>
    </source>
</evidence>
<evidence type="ECO:0000256" key="6">
    <source>
        <dbReference type="SAM" id="MobiDB-lite"/>
    </source>
</evidence>
<evidence type="ECO:0000256" key="4">
    <source>
        <dbReference type="ARBA" id="ARBA00022989"/>
    </source>
</evidence>
<dbReference type="GO" id="GO:0006824">
    <property type="term" value="P:cobalt ion transport"/>
    <property type="evidence" value="ECO:0007669"/>
    <property type="project" value="InterPro"/>
</dbReference>
<dbReference type="PANTHER" id="PTHR34857">
    <property type="entry name" value="SLL0384 PROTEIN"/>
    <property type="match status" value="1"/>
</dbReference>
<feature type="transmembrane region" description="Helical" evidence="7">
    <location>
        <begin position="230"/>
        <end position="247"/>
    </location>
</feature>
<name>A0A7C4EM88_9BACT</name>
<feature type="transmembrane region" description="Helical" evidence="7">
    <location>
        <begin position="74"/>
        <end position="99"/>
    </location>
</feature>
<dbReference type="Pfam" id="PF02361">
    <property type="entry name" value="CbiQ"/>
    <property type="match status" value="1"/>
</dbReference>
<protein>
    <submittedName>
        <fullName evidence="8">Cobalt ECF transporter T component CbiQ</fullName>
    </submittedName>
</protein>
<dbReference type="EMBL" id="DSRP01000453">
    <property type="protein sequence ID" value="HGG92594.1"/>
    <property type="molecule type" value="Genomic_DNA"/>
</dbReference>
<reference evidence="8" key="1">
    <citation type="journal article" date="2020" name="mSystems">
        <title>Genome- and Community-Level Interaction Insights into Carbon Utilization and Element Cycling Functions of Hydrothermarchaeota in Hydrothermal Sediment.</title>
        <authorList>
            <person name="Zhou Z."/>
            <person name="Liu Y."/>
            <person name="Xu W."/>
            <person name="Pan J."/>
            <person name="Luo Z.H."/>
            <person name="Li M."/>
        </authorList>
    </citation>
    <scope>NUCLEOTIDE SEQUENCE [LARGE SCALE GENOMIC DNA]</scope>
    <source>
        <strain evidence="8">SpSt-413</strain>
    </source>
</reference>
<evidence type="ECO:0000313" key="8">
    <source>
        <dbReference type="EMBL" id="HGG92594.1"/>
    </source>
</evidence>
<feature type="transmembrane region" description="Helical" evidence="7">
    <location>
        <begin position="279"/>
        <end position="295"/>
    </location>
</feature>